<dbReference type="PANTHER" id="PTHR36928">
    <property type="entry name" value="PHOSPHATASE YCDX-RELATED"/>
    <property type="match status" value="1"/>
</dbReference>
<keyword evidence="6" id="KW-0234">DNA repair</keyword>
<dbReference type="InterPro" id="IPR016195">
    <property type="entry name" value="Pol/histidinol_Pase-like"/>
</dbReference>
<protein>
    <recommendedName>
        <fullName evidence="1">DNA-directed DNA polymerase</fullName>
        <ecNumber evidence="1">2.7.7.7</ecNumber>
    </recommendedName>
</protein>
<dbReference type="GO" id="GO:0003887">
    <property type="term" value="F:DNA-directed DNA polymerase activity"/>
    <property type="evidence" value="ECO:0007669"/>
    <property type="project" value="UniProtKB-KW"/>
</dbReference>
<dbReference type="PRINTS" id="PR00870">
    <property type="entry name" value="DNAPOLXBETA"/>
</dbReference>
<dbReference type="Proteomes" id="UP000177629">
    <property type="component" value="Unassembled WGS sequence"/>
</dbReference>
<comment type="caution">
    <text evidence="10">The sequence shown here is derived from an EMBL/GenBank/DDBJ whole genome shotgun (WGS) entry which is preliminary data.</text>
</comment>
<dbReference type="Gene3D" id="1.10.150.20">
    <property type="entry name" value="5' to 3' exonuclease, C-terminal subdomain"/>
    <property type="match status" value="1"/>
</dbReference>
<dbReference type="GO" id="GO:0042578">
    <property type="term" value="F:phosphoric ester hydrolase activity"/>
    <property type="evidence" value="ECO:0007669"/>
    <property type="project" value="TreeGrafter"/>
</dbReference>
<dbReference type="SMART" id="SM00483">
    <property type="entry name" value="POLXc"/>
    <property type="match status" value="1"/>
</dbReference>
<dbReference type="SUPFAM" id="SSF89550">
    <property type="entry name" value="PHP domain-like"/>
    <property type="match status" value="1"/>
</dbReference>
<evidence type="ECO:0000313" key="11">
    <source>
        <dbReference type="Proteomes" id="UP000177629"/>
    </source>
</evidence>
<comment type="catalytic activity">
    <reaction evidence="7">
        <text>DNA(n) + a 2'-deoxyribonucleoside 5'-triphosphate = DNA(n+1) + diphosphate</text>
        <dbReference type="Rhea" id="RHEA:22508"/>
        <dbReference type="Rhea" id="RHEA-COMP:17339"/>
        <dbReference type="Rhea" id="RHEA-COMP:17340"/>
        <dbReference type="ChEBI" id="CHEBI:33019"/>
        <dbReference type="ChEBI" id="CHEBI:61560"/>
        <dbReference type="ChEBI" id="CHEBI:173112"/>
        <dbReference type="EC" id="2.7.7.7"/>
    </reaction>
</comment>
<evidence type="ECO:0000256" key="6">
    <source>
        <dbReference type="ARBA" id="ARBA00023204"/>
    </source>
</evidence>
<dbReference type="Pfam" id="PF14716">
    <property type="entry name" value="HHH_8"/>
    <property type="match status" value="1"/>
</dbReference>
<keyword evidence="5" id="KW-0239">DNA-directed DNA polymerase</keyword>
<dbReference type="EC" id="2.7.7.7" evidence="1"/>
<dbReference type="FunFam" id="3.20.20.140:FF:000047">
    <property type="entry name" value="PHP domain-containing protein"/>
    <property type="match status" value="1"/>
</dbReference>
<dbReference type="InterPro" id="IPR027421">
    <property type="entry name" value="DNA_pol_lamdba_lyase_dom_sf"/>
</dbReference>
<dbReference type="InterPro" id="IPR022312">
    <property type="entry name" value="DNA_pol_X"/>
</dbReference>
<dbReference type="Pfam" id="PF14520">
    <property type="entry name" value="HHH_5"/>
    <property type="match status" value="1"/>
</dbReference>
<evidence type="ECO:0000313" key="10">
    <source>
        <dbReference type="EMBL" id="OHA48857.1"/>
    </source>
</evidence>
<dbReference type="InterPro" id="IPR003141">
    <property type="entry name" value="Pol/His_phosphatase_N"/>
</dbReference>
<dbReference type="PIRSF" id="PIRSF005047">
    <property type="entry name" value="UCP005047_YshC"/>
    <property type="match status" value="1"/>
</dbReference>
<dbReference type="InterPro" id="IPR010996">
    <property type="entry name" value="HHH_MUS81"/>
</dbReference>
<reference evidence="10 11" key="1">
    <citation type="journal article" date="2016" name="Nat. Commun.">
        <title>Thousands of microbial genomes shed light on interconnected biogeochemical processes in an aquifer system.</title>
        <authorList>
            <person name="Anantharaman K."/>
            <person name="Brown C.T."/>
            <person name="Hug L.A."/>
            <person name="Sharon I."/>
            <person name="Castelle C.J."/>
            <person name="Probst A.J."/>
            <person name="Thomas B.C."/>
            <person name="Singh A."/>
            <person name="Wilkins M.J."/>
            <person name="Karaoz U."/>
            <person name="Brodie E.L."/>
            <person name="Williams K.H."/>
            <person name="Hubbard S.S."/>
            <person name="Banfield J.F."/>
        </authorList>
    </citation>
    <scope>NUCLEOTIDE SEQUENCE [LARGE SCALE GENOMIC DNA]</scope>
</reference>
<dbReference type="InterPro" id="IPR047967">
    <property type="entry name" value="PolX_PHP"/>
</dbReference>
<dbReference type="Pfam" id="PF02811">
    <property type="entry name" value="PHP"/>
    <property type="match status" value="1"/>
</dbReference>
<dbReference type="Pfam" id="PF14791">
    <property type="entry name" value="DNA_pol_B_thumb"/>
    <property type="match status" value="1"/>
</dbReference>
<gene>
    <name evidence="10" type="ORF">A2806_04140</name>
</gene>
<evidence type="ECO:0000256" key="3">
    <source>
        <dbReference type="ARBA" id="ARBA00022695"/>
    </source>
</evidence>
<evidence type="ECO:0000256" key="5">
    <source>
        <dbReference type="ARBA" id="ARBA00022932"/>
    </source>
</evidence>
<keyword evidence="3" id="KW-0548">Nucleotidyltransferase</keyword>
<dbReference type="EMBL" id="MHSS01000002">
    <property type="protein sequence ID" value="OHA48857.1"/>
    <property type="molecule type" value="Genomic_DNA"/>
</dbReference>
<dbReference type="PRINTS" id="PR00869">
    <property type="entry name" value="DNAPOLX"/>
</dbReference>
<dbReference type="SUPFAM" id="SSF81301">
    <property type="entry name" value="Nucleotidyltransferase"/>
    <property type="match status" value="1"/>
</dbReference>
<dbReference type="InterPro" id="IPR043519">
    <property type="entry name" value="NT_sf"/>
</dbReference>
<sequence>MSTPSLSNQEIARILYQIGEYLELQDVAFKPRAYERAARALETLGAPAGDIYQKGGLKALGEISGVGESIAQKIEELIRTGHLKYYEQLKEKLPMDVEALSAIEGVGPKHIKQFWQKLKIKNVIDLEKAAKTGKLRTLERMSEKLEQKILRSIEFHKTHGARFFIGAILPEIRDIEKRLKNLQWTRNAAVAGSIRRRKETVGDADILATSDHSAKVMEFFINMPEVAEVLAHGDTKSMVRLHNGLELDLRVVPEESFGAALQYFTGNKDHNVALRKIAIARGWKLNEYGLFGVQGAGDRGQKQIAGRTEEEIYDKLGLAYIEPELREMTGELEAAIRQAQGKPNGLPKLIDYNDLKGDLQTQTNWSDGEHSIEEMAKAAQARGLTYLAITDHSKRLAMTGGLDEKKIKRQWKEIDRVNRKLKGTRILKGSEVDILKDGSLDLPDAILAQLDVVGASVHSYFEMPRADMTKRLLRTIQNPHVDILFHPTGRVVNKRKPIEVDMEMLIKGAKKTGTVLEANASERLDLKDEHIRMAVEAGVKIAIDSDAHSNAQFSLLEYGIAQARRGWATAEDVINTRTVDDMLLLLKGKRTK</sequence>
<dbReference type="Gene3D" id="3.30.210.10">
    <property type="entry name" value="DNA polymerase, thumb domain"/>
    <property type="match status" value="1"/>
</dbReference>
<organism evidence="10 11">
    <name type="scientific">Candidatus Terrybacteria bacterium RIFCSPHIGHO2_01_FULL_48_17</name>
    <dbReference type="NCBI Taxonomy" id="1802362"/>
    <lineage>
        <taxon>Bacteria</taxon>
        <taxon>Candidatus Terryibacteriota</taxon>
    </lineage>
</organism>
<dbReference type="AlphaFoldDB" id="A0A1G2PKN0"/>
<dbReference type="GO" id="GO:0003677">
    <property type="term" value="F:DNA binding"/>
    <property type="evidence" value="ECO:0007669"/>
    <property type="project" value="InterPro"/>
</dbReference>
<dbReference type="InterPro" id="IPR004013">
    <property type="entry name" value="PHP_dom"/>
</dbReference>
<evidence type="ECO:0000256" key="1">
    <source>
        <dbReference type="ARBA" id="ARBA00012417"/>
    </source>
</evidence>
<evidence type="ECO:0000256" key="7">
    <source>
        <dbReference type="ARBA" id="ARBA00049244"/>
    </source>
</evidence>
<dbReference type="Gene3D" id="1.10.150.110">
    <property type="entry name" value="DNA polymerase beta, N-terminal domain-like"/>
    <property type="match status" value="1"/>
</dbReference>
<dbReference type="InterPro" id="IPR022311">
    <property type="entry name" value="PolX-like"/>
</dbReference>
<evidence type="ECO:0000259" key="8">
    <source>
        <dbReference type="SMART" id="SM00481"/>
    </source>
</evidence>
<dbReference type="InterPro" id="IPR037160">
    <property type="entry name" value="DNA_Pol_thumb_sf"/>
</dbReference>
<dbReference type="SUPFAM" id="SSF47781">
    <property type="entry name" value="RuvA domain 2-like"/>
    <property type="match status" value="1"/>
</dbReference>
<dbReference type="Gene3D" id="3.30.460.10">
    <property type="entry name" value="Beta Polymerase, domain 2"/>
    <property type="match status" value="1"/>
</dbReference>
<dbReference type="NCBIfam" id="NF006375">
    <property type="entry name" value="PRK08609.1"/>
    <property type="match status" value="1"/>
</dbReference>
<dbReference type="GO" id="GO:0005829">
    <property type="term" value="C:cytosol"/>
    <property type="evidence" value="ECO:0007669"/>
    <property type="project" value="TreeGrafter"/>
</dbReference>
<name>A0A1G2PKN0_9BACT</name>
<dbReference type="SUPFAM" id="SSF47802">
    <property type="entry name" value="DNA polymerase beta, N-terminal domain-like"/>
    <property type="match status" value="1"/>
</dbReference>
<keyword evidence="4" id="KW-0227">DNA damage</keyword>
<evidence type="ECO:0000256" key="2">
    <source>
        <dbReference type="ARBA" id="ARBA00022679"/>
    </source>
</evidence>
<dbReference type="Gene3D" id="3.20.20.140">
    <property type="entry name" value="Metal-dependent hydrolases"/>
    <property type="match status" value="1"/>
</dbReference>
<accession>A0A1G2PKN0</accession>
<evidence type="ECO:0000256" key="4">
    <source>
        <dbReference type="ARBA" id="ARBA00022763"/>
    </source>
</evidence>
<proteinExistence type="predicted"/>
<dbReference type="InterPro" id="IPR050243">
    <property type="entry name" value="PHP_phosphatase"/>
</dbReference>
<feature type="domain" description="DNA-directed DNA polymerase X" evidence="9">
    <location>
        <begin position="6"/>
        <end position="327"/>
    </location>
</feature>
<feature type="domain" description="Polymerase/histidinol phosphatase N-terminal" evidence="8">
    <location>
        <begin position="357"/>
        <end position="436"/>
    </location>
</feature>
<dbReference type="GO" id="GO:0006281">
    <property type="term" value="P:DNA repair"/>
    <property type="evidence" value="ECO:0007669"/>
    <property type="project" value="UniProtKB-KW"/>
</dbReference>
<dbReference type="InterPro" id="IPR002008">
    <property type="entry name" value="DNA_pol_X_beta-like"/>
</dbReference>
<dbReference type="InterPro" id="IPR002054">
    <property type="entry name" value="DNA-dir_DNA_pol_X"/>
</dbReference>
<dbReference type="GO" id="GO:0008270">
    <property type="term" value="F:zinc ion binding"/>
    <property type="evidence" value="ECO:0007669"/>
    <property type="project" value="TreeGrafter"/>
</dbReference>
<dbReference type="CDD" id="cd00141">
    <property type="entry name" value="NT_POLXc"/>
    <property type="match status" value="1"/>
</dbReference>
<keyword evidence="2" id="KW-0808">Transferase</keyword>
<dbReference type="CDD" id="cd07436">
    <property type="entry name" value="PHP_PolX"/>
    <property type="match status" value="1"/>
</dbReference>
<dbReference type="PANTHER" id="PTHR36928:SF1">
    <property type="entry name" value="PHOSPHATASE YCDX-RELATED"/>
    <property type="match status" value="1"/>
</dbReference>
<dbReference type="STRING" id="1802362.A2806_04140"/>
<dbReference type="InterPro" id="IPR029398">
    <property type="entry name" value="PolB_thumb"/>
</dbReference>
<dbReference type="SMART" id="SM00481">
    <property type="entry name" value="POLIIIAc"/>
    <property type="match status" value="1"/>
</dbReference>
<evidence type="ECO:0000259" key="9">
    <source>
        <dbReference type="SMART" id="SM00483"/>
    </source>
</evidence>
<dbReference type="InterPro" id="IPR010994">
    <property type="entry name" value="RuvA_2-like"/>
</dbReference>